<dbReference type="InterPro" id="IPR031322">
    <property type="entry name" value="Shikimate/glucono_kinase"/>
</dbReference>
<evidence type="ECO:0000256" key="3">
    <source>
        <dbReference type="ARBA" id="ARBA00022741"/>
    </source>
</evidence>
<evidence type="ECO:0000256" key="7">
    <source>
        <dbReference type="HAMAP-Rule" id="MF_00109"/>
    </source>
</evidence>
<comment type="function">
    <text evidence="7">Catalyzes the specific phosphorylation of the 3-hydroxyl group of shikimic acid using ATP as a cosubstrate.</text>
</comment>
<comment type="pathway">
    <text evidence="7">Metabolic intermediate biosynthesis; chorismate biosynthesis; chorismate from D-erythrose 4-phosphate and phosphoenolpyruvate: step 5/7.</text>
</comment>
<dbReference type="Pfam" id="PF01202">
    <property type="entry name" value="SKI"/>
    <property type="match status" value="1"/>
</dbReference>
<dbReference type="PANTHER" id="PTHR21087">
    <property type="entry name" value="SHIKIMATE KINASE"/>
    <property type="match status" value="1"/>
</dbReference>
<feature type="binding site" evidence="7">
    <location>
        <begin position="15"/>
        <end position="20"/>
    </location>
    <ligand>
        <name>ATP</name>
        <dbReference type="ChEBI" id="CHEBI:30616"/>
    </ligand>
</feature>
<comment type="similarity">
    <text evidence="7">Belongs to the shikimate kinase family.</text>
</comment>
<feature type="binding site" evidence="7">
    <location>
        <position position="19"/>
    </location>
    <ligand>
        <name>Mg(2+)</name>
        <dbReference type="ChEBI" id="CHEBI:18420"/>
    </ligand>
</feature>
<evidence type="ECO:0000256" key="1">
    <source>
        <dbReference type="ARBA" id="ARBA00022605"/>
    </source>
</evidence>
<comment type="catalytic activity">
    <reaction evidence="7">
        <text>shikimate + ATP = 3-phosphoshikimate + ADP + H(+)</text>
        <dbReference type="Rhea" id="RHEA:13121"/>
        <dbReference type="ChEBI" id="CHEBI:15378"/>
        <dbReference type="ChEBI" id="CHEBI:30616"/>
        <dbReference type="ChEBI" id="CHEBI:36208"/>
        <dbReference type="ChEBI" id="CHEBI:145989"/>
        <dbReference type="ChEBI" id="CHEBI:456216"/>
        <dbReference type="EC" id="2.7.1.71"/>
    </reaction>
</comment>
<keyword evidence="9" id="KW-1185">Reference proteome</keyword>
<dbReference type="InterPro" id="IPR000623">
    <property type="entry name" value="Shikimate_kinase/TSH1"/>
</dbReference>
<evidence type="ECO:0000256" key="5">
    <source>
        <dbReference type="ARBA" id="ARBA00022840"/>
    </source>
</evidence>
<feature type="binding site" evidence="7">
    <location>
        <position position="137"/>
    </location>
    <ligand>
        <name>substrate</name>
    </ligand>
</feature>
<accession>A0ABY5TR33</accession>
<feature type="binding site" evidence="7">
    <location>
        <position position="120"/>
    </location>
    <ligand>
        <name>ATP</name>
        <dbReference type="ChEBI" id="CHEBI:30616"/>
    </ligand>
</feature>
<keyword evidence="7" id="KW-0460">Magnesium</keyword>
<keyword evidence="4 7" id="KW-0418">Kinase</keyword>
<gene>
    <name evidence="7" type="primary">aroK</name>
    <name evidence="8" type="ORF">NYF23_06660</name>
</gene>
<dbReference type="EC" id="2.7.1.71" evidence="7"/>
<evidence type="ECO:0000256" key="4">
    <source>
        <dbReference type="ARBA" id="ARBA00022777"/>
    </source>
</evidence>
<keyword evidence="1 7" id="KW-0028">Amino-acid biosynthesis</keyword>
<keyword evidence="3 7" id="KW-0547">Nucleotide-binding</keyword>
<keyword evidence="2 7" id="KW-0808">Transferase</keyword>
<dbReference type="Proteomes" id="UP001059934">
    <property type="component" value="Chromosome"/>
</dbReference>
<proteinExistence type="inferred from homology"/>
<sequence length="169" mass="18878">MPNNHNSIVLIGMPGAGKSTLGILLAKELGLDFVDTDITIQVREGRTLQEILDESDYLHLREIEEQVLLSEDISGKVVATGGSAVYSDAGMVRLKQIATVVFLDVPLEELRKRIGNFDARGIARKPNQSLESLFDERCALYKMYEDIRVDCDQQSLQQSLDSVLQQLNR</sequence>
<dbReference type="GO" id="GO:0016301">
    <property type="term" value="F:kinase activity"/>
    <property type="evidence" value="ECO:0007669"/>
    <property type="project" value="UniProtKB-KW"/>
</dbReference>
<protein>
    <recommendedName>
        <fullName evidence="7">Shikimate kinase</fullName>
        <shortName evidence="7">SK</shortName>
        <ecNumber evidence="7">2.7.1.71</ecNumber>
    </recommendedName>
</protein>
<comment type="cofactor">
    <cofactor evidence="7">
        <name>Mg(2+)</name>
        <dbReference type="ChEBI" id="CHEBI:18420"/>
    </cofactor>
    <text evidence="7">Binds 1 Mg(2+) ion per subunit.</text>
</comment>
<dbReference type="SUPFAM" id="SSF52540">
    <property type="entry name" value="P-loop containing nucleoside triphosphate hydrolases"/>
    <property type="match status" value="1"/>
</dbReference>
<name>A0ABY5TR33_9GAMM</name>
<dbReference type="PANTHER" id="PTHR21087:SF16">
    <property type="entry name" value="SHIKIMATE KINASE 1, CHLOROPLASTIC"/>
    <property type="match status" value="1"/>
</dbReference>
<keyword evidence="7" id="KW-0963">Cytoplasm</keyword>
<comment type="subcellular location">
    <subcellularLocation>
        <location evidence="7">Cytoplasm</location>
    </subcellularLocation>
</comment>
<dbReference type="CDD" id="cd00464">
    <property type="entry name" value="SK"/>
    <property type="match status" value="1"/>
</dbReference>
<keyword evidence="5 7" id="KW-0067">ATP-binding</keyword>
<feature type="binding site" evidence="7">
    <location>
        <position position="61"/>
    </location>
    <ligand>
        <name>substrate</name>
    </ligand>
</feature>
<keyword evidence="6 7" id="KW-0057">Aromatic amino acid biosynthesis</keyword>
<keyword evidence="7" id="KW-0479">Metal-binding</keyword>
<dbReference type="Gene3D" id="3.40.50.300">
    <property type="entry name" value="P-loop containing nucleotide triphosphate hydrolases"/>
    <property type="match status" value="1"/>
</dbReference>
<reference evidence="8" key="1">
    <citation type="submission" date="2022-08" db="EMBL/GenBank/DDBJ databases">
        <title>Catabolic pathway analysis in culturable SAR92 clade bacteria reveals their overlooked roles in DMSP degradation in coastal seas.</title>
        <authorList>
            <person name="He X."/>
            <person name="Zhang X."/>
            <person name="Zhang Y."/>
        </authorList>
    </citation>
    <scope>NUCLEOTIDE SEQUENCE</scope>
    <source>
        <strain evidence="8">H455</strain>
    </source>
</reference>
<organism evidence="8 9">
    <name type="scientific">SAR92 clade bacterium H455</name>
    <dbReference type="NCBI Taxonomy" id="2974818"/>
    <lineage>
        <taxon>Bacteria</taxon>
        <taxon>Pseudomonadati</taxon>
        <taxon>Pseudomonadota</taxon>
        <taxon>Gammaproteobacteria</taxon>
        <taxon>Cellvibrionales</taxon>
        <taxon>Porticoccaceae</taxon>
        <taxon>SAR92 clade</taxon>
    </lineage>
</organism>
<feature type="binding site" evidence="7">
    <location>
        <position position="154"/>
    </location>
    <ligand>
        <name>ATP</name>
        <dbReference type="ChEBI" id="CHEBI:30616"/>
    </ligand>
</feature>
<feature type="binding site" evidence="7">
    <location>
        <position position="37"/>
    </location>
    <ligand>
        <name>substrate</name>
    </ligand>
</feature>
<comment type="subunit">
    <text evidence="7">Monomer.</text>
</comment>
<evidence type="ECO:0000256" key="6">
    <source>
        <dbReference type="ARBA" id="ARBA00023141"/>
    </source>
</evidence>
<feature type="binding site" evidence="7">
    <location>
        <position position="82"/>
    </location>
    <ligand>
        <name>substrate</name>
    </ligand>
</feature>
<evidence type="ECO:0000256" key="2">
    <source>
        <dbReference type="ARBA" id="ARBA00022679"/>
    </source>
</evidence>
<dbReference type="EMBL" id="CP103416">
    <property type="protein sequence ID" value="UVW36282.1"/>
    <property type="molecule type" value="Genomic_DNA"/>
</dbReference>
<dbReference type="InterPro" id="IPR027417">
    <property type="entry name" value="P-loop_NTPase"/>
</dbReference>
<evidence type="ECO:0000313" key="8">
    <source>
        <dbReference type="EMBL" id="UVW36282.1"/>
    </source>
</evidence>
<evidence type="ECO:0000313" key="9">
    <source>
        <dbReference type="Proteomes" id="UP001059934"/>
    </source>
</evidence>
<dbReference type="PRINTS" id="PR01100">
    <property type="entry name" value="SHIKIMTKNASE"/>
</dbReference>
<dbReference type="HAMAP" id="MF_00109">
    <property type="entry name" value="Shikimate_kinase"/>
    <property type="match status" value="1"/>
</dbReference>